<dbReference type="EMBL" id="ACJY01000050">
    <property type="protein sequence ID" value="EFE87138.1"/>
    <property type="molecule type" value="Genomic_DNA"/>
</dbReference>
<evidence type="ECO:0008006" key="5">
    <source>
        <dbReference type="Google" id="ProtNLM"/>
    </source>
</evidence>
<sequence>MFAKIVDMIRSILFAICKKIMYNIFKYNIYYFLNYIIMELYKIFKCYIMITLGGNNMGLINYIHEKRLEKERAARNEKILGTLKVLAGVGAGFTLGVLFAPKSGKETRKDISDAAKKGANYVGENLTNAKNYIQEKTSEIKEALAERYDELTTETIPEKVEEIEEEVEEKVKEVKEKAKK</sequence>
<feature type="coiled-coil region" evidence="1">
    <location>
        <begin position="126"/>
        <end position="180"/>
    </location>
</feature>
<name>D4CU27_9FUSO</name>
<gene>
    <name evidence="3" type="ORF">FUSPEROL_00900</name>
</gene>
<organism evidence="3 4">
    <name type="scientific">Fusobacterium periodonticum ATCC 33693</name>
    <dbReference type="NCBI Taxonomy" id="546275"/>
    <lineage>
        <taxon>Bacteria</taxon>
        <taxon>Fusobacteriati</taxon>
        <taxon>Fusobacteriota</taxon>
        <taxon>Fusobacteriia</taxon>
        <taxon>Fusobacteriales</taxon>
        <taxon>Fusobacteriaceae</taxon>
        <taxon>Fusobacterium</taxon>
    </lineage>
</organism>
<proteinExistence type="predicted"/>
<keyword evidence="2" id="KW-1133">Transmembrane helix</keyword>
<evidence type="ECO:0000256" key="2">
    <source>
        <dbReference type="SAM" id="Phobius"/>
    </source>
</evidence>
<dbReference type="Pfam" id="PF12732">
    <property type="entry name" value="YtxH"/>
    <property type="match status" value="1"/>
</dbReference>
<comment type="caution">
    <text evidence="3">The sequence shown here is derived from an EMBL/GenBank/DDBJ whole genome shotgun (WGS) entry which is preliminary data.</text>
</comment>
<reference evidence="3 4" key="1">
    <citation type="submission" date="2010-02" db="EMBL/GenBank/DDBJ databases">
        <authorList>
            <person name="Weinstock G."/>
            <person name="Sodergren E."/>
            <person name="Clifton S."/>
            <person name="Fulton L."/>
            <person name="Fulton B."/>
            <person name="Courtney L."/>
            <person name="Fronick C."/>
            <person name="Harrison M."/>
            <person name="Strong C."/>
            <person name="Farmer C."/>
            <person name="Delahaunty K."/>
            <person name="Markovic C."/>
            <person name="Hall O."/>
            <person name="Minx P."/>
            <person name="Tomlinson C."/>
            <person name="Mitreva M."/>
            <person name="Nelson J."/>
            <person name="Hou S."/>
            <person name="Wollam A."/>
            <person name="Pepin K.H."/>
            <person name="Johnson M."/>
            <person name="Bhonagiri V."/>
            <person name="Zhang X."/>
            <person name="Suruliraj S."/>
            <person name="Warren W."/>
            <person name="Chinwalla A."/>
            <person name="Mardis E.R."/>
            <person name="Wilson R.K."/>
        </authorList>
    </citation>
    <scope>NUCLEOTIDE SEQUENCE [LARGE SCALE GENOMIC DNA]</scope>
    <source>
        <strain evidence="3 4">ATCC 33693</strain>
    </source>
</reference>
<dbReference type="InterPro" id="IPR052928">
    <property type="entry name" value="Desiccation-related_membrane"/>
</dbReference>
<dbReference type="PANTHER" id="PTHR35792">
    <property type="entry name" value="GENERAL STRESS PROTEIN"/>
    <property type="match status" value="1"/>
</dbReference>
<dbReference type="HOGENOM" id="CLU_105320_1_1_0"/>
<protein>
    <recommendedName>
        <fullName evidence="5">General stress protein</fullName>
    </recommendedName>
</protein>
<evidence type="ECO:0000313" key="4">
    <source>
        <dbReference type="Proteomes" id="UP000003748"/>
    </source>
</evidence>
<feature type="transmembrane region" description="Helical" evidence="2">
    <location>
        <begin position="29"/>
        <end position="50"/>
    </location>
</feature>
<dbReference type="AlphaFoldDB" id="D4CU27"/>
<dbReference type="STRING" id="546275.FUSPEROL_00900"/>
<keyword evidence="1" id="KW-0175">Coiled coil</keyword>
<accession>D4CU27</accession>
<dbReference type="Gene3D" id="1.20.120.20">
    <property type="entry name" value="Apolipoprotein"/>
    <property type="match status" value="1"/>
</dbReference>
<dbReference type="PANTHER" id="PTHR35792:SF2">
    <property type="entry name" value="GENERAL STRESS PROTEIN"/>
    <property type="match status" value="1"/>
</dbReference>
<evidence type="ECO:0000256" key="1">
    <source>
        <dbReference type="SAM" id="Coils"/>
    </source>
</evidence>
<keyword evidence="2" id="KW-0812">Transmembrane</keyword>
<dbReference type="Proteomes" id="UP000003748">
    <property type="component" value="Unassembled WGS sequence"/>
</dbReference>
<evidence type="ECO:0000313" key="3">
    <source>
        <dbReference type="EMBL" id="EFE87138.1"/>
    </source>
</evidence>
<keyword evidence="2" id="KW-0472">Membrane</keyword>
<feature type="transmembrane region" description="Helical" evidence="2">
    <location>
        <begin position="79"/>
        <end position="100"/>
    </location>
</feature>
<dbReference type="eggNOG" id="COG4980">
    <property type="taxonomic scope" value="Bacteria"/>
</dbReference>
<dbReference type="InterPro" id="IPR024623">
    <property type="entry name" value="YtxH"/>
</dbReference>